<keyword evidence="1" id="KW-0479">Metal-binding</keyword>
<dbReference type="InterPro" id="IPR029063">
    <property type="entry name" value="SAM-dependent_MTases_sf"/>
</dbReference>
<sequence length="410" mass="43398">MTDTQLTIHRLGHQGDGIAPGPVFVPLTLPGELVEGVVEGDRMETPRIVTPSSDRVRAPCAHYRSCGGCSLMHAADPFVAAWKAQVIETALAAHDLATDIRPTLTSPPRSRRRATLAGRRTKKGALVGFHGRRSDVIVPLTECHVLAPALVALIPTLAEITQIGGSRSATLSFALTLTDTGVDCAVTGGKPLDGPLQATLPRFRDKIARLTWGDEPVYADHAPTLRFGPVTIAPPPGAFLQATPEGEAALRAAVTAALEGSTRIADLFAGCGTFALPLATHTPVHAVEGDETLTGALLLAARHAQGLKSVTAETRDLFRRPLLPEELARFDGIVIDPPRAGAEAQTRALAEAQVARIATVSCNPVTFARDAALLVQAGYRLNWVQPVDQFRWSPHVELAASLSLPHLSGN</sequence>
<evidence type="ECO:0000256" key="3">
    <source>
        <dbReference type="ARBA" id="ARBA00022679"/>
    </source>
</evidence>
<dbReference type="RefSeq" id="WP_109669055.1">
    <property type="nucleotide sequence ID" value="NZ_QGGW01000006.1"/>
</dbReference>
<dbReference type="AlphaFoldDB" id="A0A316GIW9"/>
<accession>A0A316GIW9</accession>
<dbReference type="Gene3D" id="3.40.50.150">
    <property type="entry name" value="Vaccinia Virus protein VP39"/>
    <property type="match status" value="1"/>
</dbReference>
<keyword evidence="3 6" id="KW-0808">Transferase</keyword>
<evidence type="ECO:0000256" key="1">
    <source>
        <dbReference type="ARBA" id="ARBA00022485"/>
    </source>
</evidence>
<dbReference type="GO" id="GO:0070041">
    <property type="term" value="F:rRNA (uridine-C5-)-methyltransferase activity"/>
    <property type="evidence" value="ECO:0007669"/>
    <property type="project" value="TreeGrafter"/>
</dbReference>
<keyword evidence="4 6" id="KW-0949">S-adenosyl-L-methionine</keyword>
<dbReference type="OrthoDB" id="9804590at2"/>
<keyword evidence="2 6" id="KW-0489">Methyltransferase</keyword>
<evidence type="ECO:0000256" key="4">
    <source>
        <dbReference type="ARBA" id="ARBA00022691"/>
    </source>
</evidence>
<proteinExistence type="inferred from homology"/>
<feature type="binding site" evidence="6">
    <location>
        <position position="336"/>
    </location>
    <ligand>
        <name>S-adenosyl-L-methionine</name>
        <dbReference type="ChEBI" id="CHEBI:59789"/>
    </ligand>
</feature>
<dbReference type="Proteomes" id="UP000245708">
    <property type="component" value="Unassembled WGS sequence"/>
</dbReference>
<evidence type="ECO:0000313" key="7">
    <source>
        <dbReference type="EMBL" id="PWK59922.1"/>
    </source>
</evidence>
<dbReference type="GO" id="GO:0070475">
    <property type="term" value="P:rRNA base methylation"/>
    <property type="evidence" value="ECO:0007669"/>
    <property type="project" value="TreeGrafter"/>
</dbReference>
<comment type="similarity">
    <text evidence="6">Belongs to the class I-like SAM-binding methyltransferase superfamily. RNA M5U methyltransferase family.</text>
</comment>
<dbReference type="PANTHER" id="PTHR11061:SF49">
    <property type="entry name" value="23S RRNA (URACIL(1939)-C(5))-METHYLTRANSFERASE RLMD"/>
    <property type="match status" value="1"/>
</dbReference>
<comment type="caution">
    <text evidence="7">The sequence shown here is derived from an EMBL/GenBank/DDBJ whole genome shotgun (WGS) entry which is preliminary data.</text>
</comment>
<evidence type="ECO:0000256" key="2">
    <source>
        <dbReference type="ARBA" id="ARBA00022603"/>
    </source>
</evidence>
<dbReference type="CDD" id="cd02440">
    <property type="entry name" value="AdoMet_MTases"/>
    <property type="match status" value="1"/>
</dbReference>
<keyword evidence="5" id="KW-0411">Iron-sulfur</keyword>
<dbReference type="EMBL" id="QGGW01000006">
    <property type="protein sequence ID" value="PWK59922.1"/>
    <property type="molecule type" value="Genomic_DNA"/>
</dbReference>
<evidence type="ECO:0000256" key="6">
    <source>
        <dbReference type="PROSITE-ProRule" id="PRU01024"/>
    </source>
</evidence>
<dbReference type="SUPFAM" id="SSF53335">
    <property type="entry name" value="S-adenosyl-L-methionine-dependent methyltransferases"/>
    <property type="match status" value="1"/>
</dbReference>
<gene>
    <name evidence="7" type="ORF">C7455_106210</name>
</gene>
<dbReference type="InterPro" id="IPR012340">
    <property type="entry name" value="NA-bd_OB-fold"/>
</dbReference>
<keyword evidence="1" id="KW-0004">4Fe-4S</keyword>
<evidence type="ECO:0000313" key="8">
    <source>
        <dbReference type="Proteomes" id="UP000245708"/>
    </source>
</evidence>
<reference evidence="7 8" key="1">
    <citation type="submission" date="2018-05" db="EMBL/GenBank/DDBJ databases">
        <title>Genomic Encyclopedia of Type Strains, Phase IV (KMG-IV): sequencing the most valuable type-strain genomes for metagenomic binning, comparative biology and taxonomic classification.</title>
        <authorList>
            <person name="Goeker M."/>
        </authorList>
    </citation>
    <scope>NUCLEOTIDE SEQUENCE [LARGE SCALE GENOMIC DNA]</scope>
    <source>
        <strain evidence="7 8">DSM 16097</strain>
    </source>
</reference>
<feature type="active site" description="Nucleophile" evidence="6">
    <location>
        <position position="362"/>
    </location>
</feature>
<feature type="binding site" evidence="6">
    <location>
        <position position="268"/>
    </location>
    <ligand>
        <name>S-adenosyl-L-methionine</name>
        <dbReference type="ChEBI" id="CHEBI:59789"/>
    </ligand>
</feature>
<dbReference type="Gene3D" id="2.40.50.1070">
    <property type="match status" value="1"/>
</dbReference>
<dbReference type="PROSITE" id="PS51687">
    <property type="entry name" value="SAM_MT_RNA_M5U"/>
    <property type="match status" value="1"/>
</dbReference>
<keyword evidence="8" id="KW-1185">Reference proteome</keyword>
<feature type="binding site" evidence="6">
    <location>
        <position position="288"/>
    </location>
    <ligand>
        <name>S-adenosyl-L-methionine</name>
        <dbReference type="ChEBI" id="CHEBI:59789"/>
    </ligand>
</feature>
<dbReference type="GO" id="GO:0051539">
    <property type="term" value="F:4 iron, 4 sulfur cluster binding"/>
    <property type="evidence" value="ECO:0007669"/>
    <property type="project" value="UniProtKB-KW"/>
</dbReference>
<organism evidence="7 8">
    <name type="scientific">Roseicyclus mahoneyensis</name>
    <dbReference type="NCBI Taxonomy" id="164332"/>
    <lineage>
        <taxon>Bacteria</taxon>
        <taxon>Pseudomonadati</taxon>
        <taxon>Pseudomonadota</taxon>
        <taxon>Alphaproteobacteria</taxon>
        <taxon>Rhodobacterales</taxon>
        <taxon>Roseobacteraceae</taxon>
        <taxon>Roseicyclus</taxon>
    </lineage>
</organism>
<name>A0A316GIW9_9RHOB</name>
<protein>
    <submittedName>
        <fullName evidence="7">23S rRNA m(5)U-1939 methyltransferase</fullName>
    </submittedName>
</protein>
<feature type="binding site" evidence="6">
    <location>
        <position position="241"/>
    </location>
    <ligand>
        <name>S-adenosyl-L-methionine</name>
        <dbReference type="ChEBI" id="CHEBI:59789"/>
    </ligand>
</feature>
<dbReference type="Gene3D" id="2.40.50.140">
    <property type="entry name" value="Nucleic acid-binding proteins"/>
    <property type="match status" value="1"/>
</dbReference>
<keyword evidence="1" id="KW-0408">Iron</keyword>
<dbReference type="InterPro" id="IPR010280">
    <property type="entry name" value="U5_MeTrfase_fam"/>
</dbReference>
<dbReference type="Pfam" id="PF05958">
    <property type="entry name" value="tRNA_U5-meth_tr"/>
    <property type="match status" value="1"/>
</dbReference>
<dbReference type="PANTHER" id="PTHR11061">
    <property type="entry name" value="RNA M5U METHYLTRANSFERASE"/>
    <property type="match status" value="1"/>
</dbReference>
<evidence type="ECO:0000256" key="5">
    <source>
        <dbReference type="ARBA" id="ARBA00023014"/>
    </source>
</evidence>